<dbReference type="GO" id="GO:0022857">
    <property type="term" value="F:transmembrane transporter activity"/>
    <property type="evidence" value="ECO:0007669"/>
    <property type="project" value="InterPro"/>
</dbReference>
<keyword evidence="4 5" id="KW-0472">Membrane</keyword>
<dbReference type="InterPro" id="IPR011701">
    <property type="entry name" value="MFS"/>
</dbReference>
<gene>
    <name evidence="7" type="ORF">MSHI_04500</name>
</gene>
<feature type="transmembrane region" description="Helical" evidence="5">
    <location>
        <begin position="145"/>
        <end position="167"/>
    </location>
</feature>
<dbReference type="EMBL" id="AP022575">
    <property type="protein sequence ID" value="BBX72544.1"/>
    <property type="molecule type" value="Genomic_DNA"/>
</dbReference>
<sequence length="260" mass="26873">MITATSRAAGASYSGNPWTALWAMMVGFFMIMLDSTVVAVANPTIMGELRIGYGPVVWVTSAYLLGYAVVLLLAGRLGDRFGPKILYLIGLVVFTGASVWCGLAGSAATLIVARAVQGVGAGVLTPQTLSTITRLFPARRRGAAMSAWGATAGVASLLGPLAGGALIDNWGWRWIFLVNVPVGIVALALAVWLIPGLPVAAQRFDPIGVGLSAVGMFLLVFGLQEGQSAVGRRGFGRCSSPASGCCGRLSTGSRSATVRR</sequence>
<feature type="transmembrane region" description="Helical" evidence="5">
    <location>
        <begin position="21"/>
        <end position="41"/>
    </location>
</feature>
<feature type="transmembrane region" description="Helical" evidence="5">
    <location>
        <begin position="85"/>
        <end position="113"/>
    </location>
</feature>
<dbReference type="PANTHER" id="PTHR42718">
    <property type="entry name" value="MAJOR FACILITATOR SUPERFAMILY MULTIDRUG TRANSPORTER MFSC"/>
    <property type="match status" value="1"/>
</dbReference>
<feature type="transmembrane region" description="Helical" evidence="5">
    <location>
        <begin position="53"/>
        <end position="73"/>
    </location>
</feature>
<reference evidence="7 8" key="1">
    <citation type="journal article" date="2019" name="Emerg. Microbes Infect.">
        <title>Comprehensive subspecies identification of 175 nontuberculous mycobacteria species based on 7547 genomic profiles.</title>
        <authorList>
            <person name="Matsumoto Y."/>
            <person name="Kinjo T."/>
            <person name="Motooka D."/>
            <person name="Nabeya D."/>
            <person name="Jung N."/>
            <person name="Uechi K."/>
            <person name="Horii T."/>
            <person name="Iida T."/>
            <person name="Fujita J."/>
            <person name="Nakamura S."/>
        </authorList>
    </citation>
    <scope>NUCLEOTIDE SEQUENCE [LARGE SCALE GENOMIC DNA]</scope>
    <source>
        <strain evidence="7 8">JCM 14233</strain>
    </source>
</reference>
<dbReference type="Pfam" id="PF07690">
    <property type="entry name" value="MFS_1"/>
    <property type="match status" value="1"/>
</dbReference>
<evidence type="ECO:0000259" key="6">
    <source>
        <dbReference type="PROSITE" id="PS50850"/>
    </source>
</evidence>
<dbReference type="AlphaFoldDB" id="A0A7I7MJN3"/>
<dbReference type="SUPFAM" id="SSF103473">
    <property type="entry name" value="MFS general substrate transporter"/>
    <property type="match status" value="1"/>
</dbReference>
<name>A0A7I7MJN3_9MYCO</name>
<comment type="subcellular location">
    <subcellularLocation>
        <location evidence="1">Cell membrane</location>
        <topology evidence="1">Multi-pass membrane protein</topology>
    </subcellularLocation>
</comment>
<dbReference type="KEGG" id="mshj:MSHI_04500"/>
<dbReference type="InterPro" id="IPR036259">
    <property type="entry name" value="MFS_trans_sf"/>
</dbReference>
<evidence type="ECO:0000313" key="8">
    <source>
        <dbReference type="Proteomes" id="UP000467236"/>
    </source>
</evidence>
<organism evidence="7 8">
    <name type="scientific">Mycobacterium shinjukuense</name>
    <dbReference type="NCBI Taxonomy" id="398694"/>
    <lineage>
        <taxon>Bacteria</taxon>
        <taxon>Bacillati</taxon>
        <taxon>Actinomycetota</taxon>
        <taxon>Actinomycetes</taxon>
        <taxon>Mycobacteriales</taxon>
        <taxon>Mycobacteriaceae</taxon>
        <taxon>Mycobacterium</taxon>
    </lineage>
</organism>
<accession>A0A7I7MJN3</accession>
<evidence type="ECO:0000256" key="3">
    <source>
        <dbReference type="ARBA" id="ARBA00022989"/>
    </source>
</evidence>
<feature type="transmembrane region" description="Helical" evidence="5">
    <location>
        <begin position="206"/>
        <end position="223"/>
    </location>
</feature>
<keyword evidence="2 5" id="KW-0812">Transmembrane</keyword>
<evidence type="ECO:0000256" key="5">
    <source>
        <dbReference type="SAM" id="Phobius"/>
    </source>
</evidence>
<evidence type="ECO:0000256" key="4">
    <source>
        <dbReference type="ARBA" id="ARBA00023136"/>
    </source>
</evidence>
<dbReference type="Proteomes" id="UP000467236">
    <property type="component" value="Chromosome"/>
</dbReference>
<evidence type="ECO:0000313" key="7">
    <source>
        <dbReference type="EMBL" id="BBX72544.1"/>
    </source>
</evidence>
<dbReference type="PANTHER" id="PTHR42718:SF42">
    <property type="entry name" value="EXPORT PROTEIN"/>
    <property type="match status" value="1"/>
</dbReference>
<dbReference type="GO" id="GO:0005886">
    <property type="term" value="C:plasma membrane"/>
    <property type="evidence" value="ECO:0007669"/>
    <property type="project" value="UniProtKB-SubCell"/>
</dbReference>
<feature type="transmembrane region" description="Helical" evidence="5">
    <location>
        <begin position="174"/>
        <end position="194"/>
    </location>
</feature>
<proteinExistence type="predicted"/>
<feature type="domain" description="Major facilitator superfamily (MFS) profile" evidence="6">
    <location>
        <begin position="20"/>
        <end position="260"/>
    </location>
</feature>
<protein>
    <recommendedName>
        <fullName evidence="6">Major facilitator superfamily (MFS) profile domain-containing protein</fullName>
    </recommendedName>
</protein>
<dbReference type="InterPro" id="IPR020846">
    <property type="entry name" value="MFS_dom"/>
</dbReference>
<keyword evidence="8" id="KW-1185">Reference proteome</keyword>
<dbReference type="Gene3D" id="1.20.1720.10">
    <property type="entry name" value="Multidrug resistance protein D"/>
    <property type="match status" value="1"/>
</dbReference>
<keyword evidence="3 5" id="KW-1133">Transmembrane helix</keyword>
<dbReference type="PROSITE" id="PS50850">
    <property type="entry name" value="MFS"/>
    <property type="match status" value="1"/>
</dbReference>
<evidence type="ECO:0000256" key="2">
    <source>
        <dbReference type="ARBA" id="ARBA00022692"/>
    </source>
</evidence>
<dbReference type="CDD" id="cd17321">
    <property type="entry name" value="MFS_MMR_MDR_like"/>
    <property type="match status" value="1"/>
</dbReference>
<evidence type="ECO:0000256" key="1">
    <source>
        <dbReference type="ARBA" id="ARBA00004651"/>
    </source>
</evidence>